<evidence type="ECO:0000313" key="6">
    <source>
        <dbReference type="Proteomes" id="UP000663608"/>
    </source>
</evidence>
<dbReference type="InterPro" id="IPR036390">
    <property type="entry name" value="WH_DNA-bd_sf"/>
</dbReference>
<evidence type="ECO:0000256" key="1">
    <source>
        <dbReference type="ARBA" id="ARBA00023015"/>
    </source>
</evidence>
<dbReference type="EMBL" id="CP070872">
    <property type="protein sequence ID" value="QSE76720.1"/>
    <property type="molecule type" value="Genomic_DNA"/>
</dbReference>
<keyword evidence="6" id="KW-1185">Reference proteome</keyword>
<dbReference type="PANTHER" id="PTHR33204">
    <property type="entry name" value="TRANSCRIPTIONAL REGULATOR, MARR FAMILY"/>
    <property type="match status" value="1"/>
</dbReference>
<name>A0AA45KG34_9LACT</name>
<dbReference type="Gene3D" id="1.10.10.10">
    <property type="entry name" value="Winged helix-like DNA-binding domain superfamily/Winged helix DNA-binding domain"/>
    <property type="match status" value="1"/>
</dbReference>
<evidence type="ECO:0000256" key="3">
    <source>
        <dbReference type="ARBA" id="ARBA00023163"/>
    </source>
</evidence>
<sequence>MNICVCPIPLQIIELSCSNEIGLIGGKYKMLILYALSMHEKPIRYNELKSKIGNISFKTLTNTLRELENVDLINRKEFPQVPPKVEYGLTNLGLSIILIFDALCYWGEEQLDKE</sequence>
<dbReference type="PANTHER" id="PTHR33204:SF29">
    <property type="entry name" value="TRANSCRIPTIONAL REGULATOR"/>
    <property type="match status" value="1"/>
</dbReference>
<dbReference type="SUPFAM" id="SSF46785">
    <property type="entry name" value="Winged helix' DNA-binding domain"/>
    <property type="match status" value="1"/>
</dbReference>
<evidence type="ECO:0000256" key="2">
    <source>
        <dbReference type="ARBA" id="ARBA00023125"/>
    </source>
</evidence>
<protein>
    <submittedName>
        <fullName evidence="5">Helix-turn-helix transcriptional regulator</fullName>
    </submittedName>
</protein>
<proteinExistence type="predicted"/>
<reference evidence="5 6" key="1">
    <citation type="submission" date="2021-02" db="EMBL/GenBank/DDBJ databases">
        <title>Complete genome sequence of Lactococcus lactis strain K_LL004.</title>
        <authorList>
            <person name="Kim H.B."/>
        </authorList>
    </citation>
    <scope>NUCLEOTIDE SEQUENCE [LARGE SCALE GENOMIC DNA]</scope>
    <source>
        <strain evidence="5 6">K_LL004</strain>
    </source>
</reference>
<dbReference type="GO" id="GO:0003677">
    <property type="term" value="F:DNA binding"/>
    <property type="evidence" value="ECO:0007669"/>
    <property type="project" value="UniProtKB-KW"/>
</dbReference>
<evidence type="ECO:0000313" key="5">
    <source>
        <dbReference type="EMBL" id="QSE76720.1"/>
    </source>
</evidence>
<keyword evidence="2" id="KW-0238">DNA-binding</keyword>
<dbReference type="KEGG" id="lti:JW886_09805"/>
<dbReference type="InterPro" id="IPR036388">
    <property type="entry name" value="WH-like_DNA-bd_sf"/>
</dbReference>
<dbReference type="Pfam" id="PF01638">
    <property type="entry name" value="HxlR"/>
    <property type="match status" value="1"/>
</dbReference>
<keyword evidence="1" id="KW-0805">Transcription regulation</keyword>
<accession>A0AA45KG34</accession>
<gene>
    <name evidence="5" type="ORF">JW886_09805</name>
</gene>
<keyword evidence="3" id="KW-0804">Transcription</keyword>
<dbReference type="Proteomes" id="UP000663608">
    <property type="component" value="Chromosome"/>
</dbReference>
<feature type="domain" description="HTH hxlR-type" evidence="4">
    <location>
        <begin position="6"/>
        <end position="114"/>
    </location>
</feature>
<dbReference type="InterPro" id="IPR002577">
    <property type="entry name" value="HTH_HxlR"/>
</dbReference>
<dbReference type="PROSITE" id="PS51118">
    <property type="entry name" value="HTH_HXLR"/>
    <property type="match status" value="1"/>
</dbReference>
<dbReference type="AlphaFoldDB" id="A0AA45KG34"/>
<organism evidence="5 6">
    <name type="scientific">Lactococcus taiwanensis</name>
    <dbReference type="NCBI Taxonomy" id="1151742"/>
    <lineage>
        <taxon>Bacteria</taxon>
        <taxon>Bacillati</taxon>
        <taxon>Bacillota</taxon>
        <taxon>Bacilli</taxon>
        <taxon>Lactobacillales</taxon>
        <taxon>Streptococcaceae</taxon>
        <taxon>Lactococcus</taxon>
    </lineage>
</organism>
<evidence type="ECO:0000259" key="4">
    <source>
        <dbReference type="PROSITE" id="PS51118"/>
    </source>
</evidence>